<gene>
    <name evidence="1" type="ORF">HCN56_01620</name>
</gene>
<sequence length="212" mass="23643">MWRTGDPSLPAFERRADLATSTRRLETRPPGIIGEHHKAPELGWWLEDRARSMGPGWYPYAAAGDRLGGEGAAPVPSWEAGMADEVYTQQQVLELLRGAGVSLHPHELSAAIAARLLPGPMRTAHGHKHWDPKRVEDAVDVEPRVITLRDLAEERGESYETVRKAVRRLEIPASRRQPGRGGMDLYPYIRTVVALRLRPGIGTRTDLKETPK</sequence>
<organism evidence="1 2">
    <name type="scientific">Streptomyces lonarensis</name>
    <dbReference type="NCBI Taxonomy" id="700599"/>
    <lineage>
        <taxon>Bacteria</taxon>
        <taxon>Bacillati</taxon>
        <taxon>Actinomycetota</taxon>
        <taxon>Actinomycetes</taxon>
        <taxon>Kitasatosporales</taxon>
        <taxon>Streptomycetaceae</taxon>
        <taxon>Streptomyces</taxon>
    </lineage>
</organism>
<protein>
    <submittedName>
        <fullName evidence="1">Uncharacterized protein</fullName>
    </submittedName>
</protein>
<dbReference type="RefSeq" id="WP_167967601.1">
    <property type="nucleotide sequence ID" value="NZ_BHZG01000019.1"/>
</dbReference>
<evidence type="ECO:0000313" key="2">
    <source>
        <dbReference type="Proteomes" id="UP000578686"/>
    </source>
</evidence>
<evidence type="ECO:0000313" key="1">
    <source>
        <dbReference type="EMBL" id="NJQ04308.1"/>
    </source>
</evidence>
<name>A0A7X6CXF8_9ACTN</name>
<dbReference type="AlphaFoldDB" id="A0A7X6CXF8"/>
<keyword evidence="2" id="KW-1185">Reference proteome</keyword>
<dbReference type="Proteomes" id="UP000578686">
    <property type="component" value="Unassembled WGS sequence"/>
</dbReference>
<accession>A0A7X6CXF8</accession>
<proteinExistence type="predicted"/>
<reference evidence="1 2" key="1">
    <citation type="submission" date="2020-03" db="EMBL/GenBank/DDBJ databases">
        <title>Draft genome of Streptomyces sp. ventii, isolated from the Axial Seamount in the Pacific Ocean, and resequencing of the two type strains Streptomyces lonarensis strain NCL 716 and Streptomyces bohaiensis strain 11A07.</title>
        <authorList>
            <person name="Loughran R.M."/>
            <person name="Pfannmuller K.M."/>
            <person name="Wasson B.J."/>
            <person name="Deadmond M.C."/>
            <person name="Paddock B.E."/>
            <person name="Koyack M.J."/>
            <person name="Gallegos D.A."/>
            <person name="Mitchell E.A."/>
            <person name="Ushijima B."/>
            <person name="Saw J.H."/>
            <person name="Mcphail K.L."/>
            <person name="Videau P."/>
        </authorList>
    </citation>
    <scope>NUCLEOTIDE SEQUENCE [LARGE SCALE GENOMIC DNA]</scope>
    <source>
        <strain evidence="1 2">NCL716</strain>
    </source>
</reference>
<comment type="caution">
    <text evidence="1">The sequence shown here is derived from an EMBL/GenBank/DDBJ whole genome shotgun (WGS) entry which is preliminary data.</text>
</comment>
<dbReference type="EMBL" id="JAAVJD010000004">
    <property type="protein sequence ID" value="NJQ04308.1"/>
    <property type="molecule type" value="Genomic_DNA"/>
</dbReference>